<gene>
    <name evidence="1" type="ordered locus">LLO_2903</name>
</gene>
<protein>
    <recommendedName>
        <fullName evidence="3">ATP-grasp domain-containing protein</fullName>
    </recommendedName>
</protein>
<keyword evidence="2" id="KW-1185">Reference proteome</keyword>
<dbReference type="GO" id="GO:0005737">
    <property type="term" value="C:cytoplasm"/>
    <property type="evidence" value="ECO:0007669"/>
    <property type="project" value="TreeGrafter"/>
</dbReference>
<reference evidence="1 2" key="1">
    <citation type="journal article" date="2010" name="PLoS Genet.">
        <title>Analysis of the Legionella longbeachae genome and transcriptome uncovers unique strategies to cause Legionnaires' disease.</title>
        <authorList>
            <person name="Cazalet C."/>
            <person name="Gomez-Valero L."/>
            <person name="Rusniok C."/>
            <person name="Lomma M."/>
            <person name="Dervins-Ravault D."/>
            <person name="Newton H."/>
            <person name="Sansom F."/>
            <person name="Jarraud S."/>
            <person name="Zidane N."/>
            <person name="Ma L."/>
            <person name="Bouchier C."/>
            <person name="Etienne J."/>
            <person name="Hartland E."/>
            <person name="Buchrieser C."/>
        </authorList>
    </citation>
    <scope>NUCLEOTIDE SEQUENCE [LARGE SCALE GENOMIC DNA]</scope>
    <source>
        <strain evidence="1 2">NSW150</strain>
    </source>
</reference>
<organism evidence="1 2">
    <name type="scientific">Legionella longbeachae serogroup 1 (strain NSW150)</name>
    <dbReference type="NCBI Taxonomy" id="661367"/>
    <lineage>
        <taxon>Bacteria</taxon>
        <taxon>Pseudomonadati</taxon>
        <taxon>Pseudomonadota</taxon>
        <taxon>Gammaproteobacteria</taxon>
        <taxon>Legionellales</taxon>
        <taxon>Legionellaceae</taxon>
        <taxon>Legionella</taxon>
    </lineage>
</organism>
<dbReference type="Proteomes" id="UP000001060">
    <property type="component" value="Chromosome"/>
</dbReference>
<evidence type="ECO:0008006" key="3">
    <source>
        <dbReference type="Google" id="ProtNLM"/>
    </source>
</evidence>
<accession>D3HLM2</accession>
<dbReference type="GO" id="GO:0018169">
    <property type="term" value="F:ribosomal S6-glutamic acid ligase activity"/>
    <property type="evidence" value="ECO:0007669"/>
    <property type="project" value="TreeGrafter"/>
</dbReference>
<name>D3HLM2_LEGLN</name>
<dbReference type="GO" id="GO:0009432">
    <property type="term" value="P:SOS response"/>
    <property type="evidence" value="ECO:0007669"/>
    <property type="project" value="TreeGrafter"/>
</dbReference>
<dbReference type="PANTHER" id="PTHR21621:SF0">
    <property type="entry name" value="BETA-CITRYLGLUTAMATE SYNTHASE B-RELATED"/>
    <property type="match status" value="1"/>
</dbReference>
<dbReference type="eggNOG" id="COG0189">
    <property type="taxonomic scope" value="Bacteria"/>
</dbReference>
<sequence>MMTVLIVTEPDDFHSVLVKLALKEKGIACDLFFSADMPSKQENSIVINNDILKWSSICADKITRDMTSLVYSTIWWRRPRQPHIPSDYAHPDDLKFIKRENHVYFQSLPHLLSKESWWINPISSQDKVKSKIYQLKLASECGFNLPASLISNSPDDIRSFILDSGDTPVVYKSFTPNSWHDDNGFNMLYTQKIQLDDLPSDEMIRIVPGIYQHYVEKLYELRITCFGSHISAIKIDSQKSNITKTDWRKTSANSLELHEVEIPNHIKNLIILYMKKMNIVFGCFDFIVTPGEEYIFLEVNEQGQFLWVEDILPQTHYLDVFCSFMMNRSFNFSWVPHKNALCLADYNDEALKIVNENIANHVYLNEIKRTA</sequence>
<dbReference type="Gene3D" id="3.30.470.20">
    <property type="entry name" value="ATP-grasp fold, B domain"/>
    <property type="match status" value="1"/>
</dbReference>
<dbReference type="SUPFAM" id="SSF56059">
    <property type="entry name" value="Glutathione synthetase ATP-binding domain-like"/>
    <property type="match status" value="1"/>
</dbReference>
<dbReference type="HOGENOM" id="CLU_055286_0_1_6"/>
<proteinExistence type="predicted"/>
<dbReference type="PANTHER" id="PTHR21621">
    <property type="entry name" value="RIBOSOMAL PROTEIN S6 MODIFICATION PROTEIN"/>
    <property type="match status" value="1"/>
</dbReference>
<dbReference type="KEGG" id="llo:LLO_2903"/>
<dbReference type="EMBL" id="FN650140">
    <property type="protein sequence ID" value="CBJ13342.1"/>
    <property type="molecule type" value="Genomic_DNA"/>
</dbReference>
<dbReference type="AlphaFoldDB" id="D3HLM2"/>
<evidence type="ECO:0000313" key="2">
    <source>
        <dbReference type="Proteomes" id="UP000001060"/>
    </source>
</evidence>
<dbReference type="STRING" id="661367.LLO_2903"/>
<evidence type="ECO:0000313" key="1">
    <source>
        <dbReference type="EMBL" id="CBJ13342.1"/>
    </source>
</evidence>